<dbReference type="EMBL" id="JACCCQ010000001">
    <property type="protein sequence ID" value="NYF56089.1"/>
    <property type="molecule type" value="Genomic_DNA"/>
</dbReference>
<keyword evidence="3" id="KW-1185">Reference proteome</keyword>
<dbReference type="SUPFAM" id="SSF88659">
    <property type="entry name" value="Sigma3 and sigma4 domains of RNA polymerase sigma factors"/>
    <property type="match status" value="1"/>
</dbReference>
<name>A0ABX2RHW2_9ACTN</name>
<evidence type="ECO:0000313" key="3">
    <source>
        <dbReference type="Proteomes" id="UP000631553"/>
    </source>
</evidence>
<evidence type="ECO:0000259" key="1">
    <source>
        <dbReference type="Pfam" id="PF04545"/>
    </source>
</evidence>
<feature type="domain" description="RNA polymerase sigma-70 region 4" evidence="1">
    <location>
        <begin position="2"/>
        <end position="39"/>
    </location>
</feature>
<proteinExistence type="predicted"/>
<dbReference type="Proteomes" id="UP000631553">
    <property type="component" value="Unassembled WGS sequence"/>
</dbReference>
<reference evidence="2 3" key="1">
    <citation type="submission" date="2020-07" db="EMBL/GenBank/DDBJ databases">
        <title>Sequencing the genomes of 1000 actinobacteria strains.</title>
        <authorList>
            <person name="Klenk H.-P."/>
        </authorList>
    </citation>
    <scope>NUCLEOTIDE SEQUENCE [LARGE SCALE GENOMIC DNA]</scope>
    <source>
        <strain evidence="2 3">DSM 43814</strain>
    </source>
</reference>
<comment type="caution">
    <text evidence="2">The sequence shown here is derived from an EMBL/GenBank/DDBJ whole genome shotgun (WGS) entry which is preliminary data.</text>
</comment>
<protein>
    <submittedName>
        <fullName evidence="2">DNA-directed RNA polymerase specialized sigma24 family protein</fullName>
    </submittedName>
</protein>
<dbReference type="InterPro" id="IPR036388">
    <property type="entry name" value="WH-like_DNA-bd_sf"/>
</dbReference>
<keyword evidence="2" id="KW-0240">DNA-directed RNA polymerase</keyword>
<accession>A0ABX2RHW2</accession>
<dbReference type="GO" id="GO:0000428">
    <property type="term" value="C:DNA-directed RNA polymerase complex"/>
    <property type="evidence" value="ECO:0007669"/>
    <property type="project" value="UniProtKB-KW"/>
</dbReference>
<evidence type="ECO:0000313" key="2">
    <source>
        <dbReference type="EMBL" id="NYF56089.1"/>
    </source>
</evidence>
<keyword evidence="2" id="KW-0804">Transcription</keyword>
<dbReference type="InterPro" id="IPR007630">
    <property type="entry name" value="RNA_pol_sigma70_r4"/>
</dbReference>
<gene>
    <name evidence="2" type="ORF">HDA35_001920</name>
</gene>
<dbReference type="Gene3D" id="1.10.10.10">
    <property type="entry name" value="Winged helix-like DNA-binding domain superfamily/Winged helix DNA-binding domain"/>
    <property type="match status" value="1"/>
</dbReference>
<organism evidence="2 3">
    <name type="scientific">Micromonospora purpureochromogenes</name>
    <dbReference type="NCBI Taxonomy" id="47872"/>
    <lineage>
        <taxon>Bacteria</taxon>
        <taxon>Bacillati</taxon>
        <taxon>Actinomycetota</taxon>
        <taxon>Actinomycetes</taxon>
        <taxon>Micromonosporales</taxon>
        <taxon>Micromonosporaceae</taxon>
        <taxon>Micromonospora</taxon>
    </lineage>
</organism>
<dbReference type="InterPro" id="IPR013324">
    <property type="entry name" value="RNA_pol_sigma_r3/r4-like"/>
</dbReference>
<dbReference type="Pfam" id="PF04545">
    <property type="entry name" value="Sigma70_r4"/>
    <property type="match status" value="1"/>
</dbReference>
<sequence>MLVLRFFEDRTEVEAAELLGVTVGTVKSQTSKALAKLRNVAPELAELYVLEGSAR</sequence>